<dbReference type="GO" id="GO:0005975">
    <property type="term" value="P:carbohydrate metabolic process"/>
    <property type="evidence" value="ECO:0007669"/>
    <property type="project" value="UniProtKB-ARBA"/>
</dbReference>
<sequence>MSEKIVRVGRSVVGLLLTFLVALMFPVVARADDRPTNLETQVSAWVDGTVEVSGQLVDVGGTAVPGAPVVVSVGGERVGTGTTDGSGSFQVSFTMPAQFRNGSPQVDVTYAGDGTFAATTDARKVEYGGQQLGLTGNPGTEVAKVGEGLQSVLTVNLSQATAHPGDTVHLSGTLSTADGNAIANGTIMFTLDGQQQPDSTTVTNETGTFESFIEVPRDLAPGGHGVTASFSGSQQLQAASSETALTVEEPAPAAGETEAESAGPKESVETLAPSSPGAAASSGQASGAPAAQATKPDVETPAVITWTIIGGIVLASGTGLALIVVALRPRRRPDPEGDMGLIGDPEEREGEFLGDGGDWETQDAGVGHGRAVTTEVIPLDESASAFAPPVTVRAMPRHGNREPVAARGLVEETVTVRPTDDDGETVDARGPAVPRRAAP</sequence>
<keyword evidence="2" id="KW-1133">Transmembrane helix</keyword>
<evidence type="ECO:0000313" key="4">
    <source>
        <dbReference type="Proteomes" id="UP000280819"/>
    </source>
</evidence>
<keyword evidence="2" id="KW-0472">Membrane</keyword>
<feature type="region of interest" description="Disordered" evidence="1">
    <location>
        <begin position="417"/>
        <end position="439"/>
    </location>
</feature>
<dbReference type="RefSeq" id="WP_124845567.1">
    <property type="nucleotide sequence ID" value="NZ_RQZG01000017.1"/>
</dbReference>
<dbReference type="OrthoDB" id="9859331at2"/>
<reference evidence="3 4" key="1">
    <citation type="submission" date="2018-11" db="EMBL/GenBank/DDBJ databases">
        <title>Genomes From Bacteria Associated with the Canine Oral Cavity: a Test Case for Automated Genome-Based Taxonomic Assignment.</title>
        <authorList>
            <person name="Coil D.A."/>
            <person name="Jospin G."/>
            <person name="Darling A.E."/>
            <person name="Wallis C."/>
            <person name="Davis I.J."/>
            <person name="Harris S."/>
            <person name="Eisen J.A."/>
            <person name="Holcombe L.J."/>
            <person name="O'Flynn C."/>
        </authorList>
    </citation>
    <scope>NUCLEOTIDE SEQUENCE [LARGE SCALE GENOMIC DNA]</scope>
    <source>
        <strain evidence="3 4">OH887_COT-365</strain>
    </source>
</reference>
<feature type="compositionally biased region" description="Polar residues" evidence="1">
    <location>
        <begin position="228"/>
        <end position="244"/>
    </location>
</feature>
<gene>
    <name evidence="3" type="ORF">EII34_12840</name>
</gene>
<evidence type="ECO:0000256" key="1">
    <source>
        <dbReference type="SAM" id="MobiDB-lite"/>
    </source>
</evidence>
<dbReference type="Proteomes" id="UP000280819">
    <property type="component" value="Unassembled WGS sequence"/>
</dbReference>
<evidence type="ECO:0000256" key="2">
    <source>
        <dbReference type="SAM" id="Phobius"/>
    </source>
</evidence>
<dbReference type="AlphaFoldDB" id="A0A3P1T2I8"/>
<feature type="compositionally biased region" description="Low complexity" evidence="1">
    <location>
        <begin position="248"/>
        <end position="264"/>
    </location>
</feature>
<dbReference type="InterPro" id="IPR008964">
    <property type="entry name" value="Invasin/intimin_cell_adhesion"/>
</dbReference>
<accession>A0A3P1T2I8</accession>
<dbReference type="SUPFAM" id="SSF49373">
    <property type="entry name" value="Invasin/intimin cell-adhesion fragments"/>
    <property type="match status" value="1"/>
</dbReference>
<proteinExistence type="predicted"/>
<dbReference type="Gene3D" id="2.60.40.10">
    <property type="entry name" value="Immunoglobulins"/>
    <property type="match status" value="1"/>
</dbReference>
<feature type="transmembrane region" description="Helical" evidence="2">
    <location>
        <begin position="303"/>
        <end position="327"/>
    </location>
</feature>
<dbReference type="EMBL" id="RQZG01000017">
    <property type="protein sequence ID" value="RRD03692.1"/>
    <property type="molecule type" value="Genomic_DNA"/>
</dbReference>
<dbReference type="InterPro" id="IPR013783">
    <property type="entry name" value="Ig-like_fold"/>
</dbReference>
<protein>
    <submittedName>
        <fullName evidence="3">Ig-like domain repeat protein</fullName>
    </submittedName>
</protein>
<name>A0A3P1T2I8_9ACTN</name>
<feature type="compositionally biased region" description="Low complexity" evidence="1">
    <location>
        <begin position="428"/>
        <end position="439"/>
    </location>
</feature>
<keyword evidence="2" id="KW-0812">Transmembrane</keyword>
<feature type="region of interest" description="Disordered" evidence="1">
    <location>
        <begin position="217"/>
        <end position="297"/>
    </location>
</feature>
<feature type="compositionally biased region" description="Low complexity" evidence="1">
    <location>
        <begin position="272"/>
        <end position="293"/>
    </location>
</feature>
<evidence type="ECO:0000313" key="3">
    <source>
        <dbReference type="EMBL" id="RRD03692.1"/>
    </source>
</evidence>
<organism evidence="3 4">
    <name type="scientific">Arachnia propionica</name>
    <dbReference type="NCBI Taxonomy" id="1750"/>
    <lineage>
        <taxon>Bacteria</taxon>
        <taxon>Bacillati</taxon>
        <taxon>Actinomycetota</taxon>
        <taxon>Actinomycetes</taxon>
        <taxon>Propionibacteriales</taxon>
        <taxon>Propionibacteriaceae</taxon>
        <taxon>Arachnia</taxon>
    </lineage>
</organism>
<comment type="caution">
    <text evidence="3">The sequence shown here is derived from an EMBL/GenBank/DDBJ whole genome shotgun (WGS) entry which is preliminary data.</text>
</comment>